<dbReference type="KEGG" id="bpg:Bathy09g02760"/>
<dbReference type="SFLD" id="SFLDS00070">
    <property type="entry name" value="SPOUT_Methyltransferase"/>
    <property type="match status" value="1"/>
</dbReference>
<evidence type="ECO:0000256" key="3">
    <source>
        <dbReference type="ARBA" id="ARBA00022691"/>
    </source>
</evidence>
<keyword evidence="2" id="KW-0808">Transferase</keyword>
<feature type="compositionally biased region" description="Polar residues" evidence="5">
    <location>
        <begin position="53"/>
        <end position="64"/>
    </location>
</feature>
<feature type="compositionally biased region" description="Low complexity" evidence="5">
    <location>
        <begin position="39"/>
        <end position="52"/>
    </location>
</feature>
<dbReference type="OrthoDB" id="429744at2759"/>
<dbReference type="eggNOG" id="ENOG502RXV6">
    <property type="taxonomic scope" value="Eukaryota"/>
</dbReference>
<dbReference type="RefSeq" id="XP_007511084.1">
    <property type="nucleotide sequence ID" value="XM_007511022.1"/>
</dbReference>
<dbReference type="PANTHER" id="PTHR33603">
    <property type="entry name" value="METHYLTRANSFERASE"/>
    <property type="match status" value="1"/>
</dbReference>
<dbReference type="InterPro" id="IPR003742">
    <property type="entry name" value="RlmH-like"/>
</dbReference>
<evidence type="ECO:0000313" key="7">
    <source>
        <dbReference type="Proteomes" id="UP000198341"/>
    </source>
</evidence>
<feature type="region of interest" description="Disordered" evidence="5">
    <location>
        <begin position="39"/>
        <end position="64"/>
    </location>
</feature>
<organism evidence="6 7">
    <name type="scientific">Bathycoccus prasinos</name>
    <dbReference type="NCBI Taxonomy" id="41875"/>
    <lineage>
        <taxon>Eukaryota</taxon>
        <taxon>Viridiplantae</taxon>
        <taxon>Chlorophyta</taxon>
        <taxon>Mamiellophyceae</taxon>
        <taxon>Mamiellales</taxon>
        <taxon>Bathycoccaceae</taxon>
        <taxon>Bathycoccus</taxon>
    </lineage>
</organism>
<comment type="similarity">
    <text evidence="4">Belongs to the RNA methyltransferase RlmH family.</text>
</comment>
<dbReference type="GO" id="GO:0008168">
    <property type="term" value="F:methyltransferase activity"/>
    <property type="evidence" value="ECO:0007669"/>
    <property type="project" value="UniProtKB-KW"/>
</dbReference>
<dbReference type="Gene3D" id="3.40.1280.10">
    <property type="match status" value="1"/>
</dbReference>
<protein>
    <submittedName>
        <fullName evidence="6">Alpha/beta knot family protein</fullName>
    </submittedName>
</protein>
<dbReference type="GeneID" id="19013783"/>
<gene>
    <name evidence="6" type="ORF">Bathy09g02760</name>
</gene>
<dbReference type="HAMAP" id="MF_00658">
    <property type="entry name" value="23SrRNA_methyltr_H"/>
    <property type="match status" value="1"/>
</dbReference>
<dbReference type="InterPro" id="IPR029028">
    <property type="entry name" value="Alpha/beta_knot_MTases"/>
</dbReference>
<keyword evidence="1" id="KW-0489">Methyltransferase</keyword>
<dbReference type="EMBL" id="FO082270">
    <property type="protein sequence ID" value="CCO66644.1"/>
    <property type="molecule type" value="Genomic_DNA"/>
</dbReference>
<dbReference type="STRING" id="41875.K8FIC7"/>
<dbReference type="GO" id="GO:0032259">
    <property type="term" value="P:methylation"/>
    <property type="evidence" value="ECO:0007669"/>
    <property type="project" value="UniProtKB-KW"/>
</dbReference>
<dbReference type="CDD" id="cd18081">
    <property type="entry name" value="RlmH-like"/>
    <property type="match status" value="1"/>
</dbReference>
<sequence>MLHRGLLLFGTKGATNLIRCARCACVRKNARISRISTTITTASSSSSSSSSSPSGKKNLSLQTQLDTNRIKNRRECLPIPTAIIAVKSSGGGDENNLYKKLEVDFETKIKRYNPKFEMISCPQNPKNEKGIEEQKASEGERVMKKIDARDFVVLMCERGQSYTSERFASDVLCKSGDLGHGRLVFVIGGPFGHGEEVRARADVSLRLSEMVMNHRVARMVLLEQIYRAWTIVRGEPYHH</sequence>
<name>K8FIC7_9CHLO</name>
<proteinExistence type="inferred from homology"/>
<keyword evidence="7" id="KW-1185">Reference proteome</keyword>
<dbReference type="Pfam" id="PF02590">
    <property type="entry name" value="SPOUT_MTase"/>
    <property type="match status" value="1"/>
</dbReference>
<reference evidence="6 7" key="1">
    <citation type="submission" date="2011-10" db="EMBL/GenBank/DDBJ databases">
        <authorList>
            <person name="Genoscope - CEA"/>
        </authorList>
    </citation>
    <scope>NUCLEOTIDE SEQUENCE [LARGE SCALE GENOMIC DNA]</scope>
    <source>
        <strain evidence="6 7">RCC 1105</strain>
    </source>
</reference>
<evidence type="ECO:0000256" key="1">
    <source>
        <dbReference type="ARBA" id="ARBA00022603"/>
    </source>
</evidence>
<evidence type="ECO:0000256" key="5">
    <source>
        <dbReference type="SAM" id="MobiDB-lite"/>
    </source>
</evidence>
<dbReference type="Proteomes" id="UP000198341">
    <property type="component" value="Chromosome 9"/>
</dbReference>
<evidence type="ECO:0000313" key="6">
    <source>
        <dbReference type="EMBL" id="CCO66644.1"/>
    </source>
</evidence>
<dbReference type="PANTHER" id="PTHR33603:SF1">
    <property type="entry name" value="RIBOSOMAL RNA LARGE SUBUNIT METHYLTRANSFERASE H"/>
    <property type="match status" value="1"/>
</dbReference>
<accession>K8FIC7</accession>
<dbReference type="InterPro" id="IPR029026">
    <property type="entry name" value="tRNA_m1G_MTases_N"/>
</dbReference>
<dbReference type="AlphaFoldDB" id="K8FIC7"/>
<dbReference type="GO" id="GO:0006364">
    <property type="term" value="P:rRNA processing"/>
    <property type="evidence" value="ECO:0007669"/>
    <property type="project" value="InterPro"/>
</dbReference>
<dbReference type="SUPFAM" id="SSF75217">
    <property type="entry name" value="alpha/beta knot"/>
    <property type="match status" value="1"/>
</dbReference>
<evidence type="ECO:0000256" key="2">
    <source>
        <dbReference type="ARBA" id="ARBA00022679"/>
    </source>
</evidence>
<evidence type="ECO:0000256" key="4">
    <source>
        <dbReference type="ARBA" id="ARBA00038303"/>
    </source>
</evidence>
<keyword evidence="3" id="KW-0949">S-adenosyl-L-methionine</keyword>